<dbReference type="Proteomes" id="UP000036681">
    <property type="component" value="Unplaced"/>
</dbReference>
<evidence type="ECO:0000256" key="1">
    <source>
        <dbReference type="SAM" id="MobiDB-lite"/>
    </source>
</evidence>
<protein>
    <submittedName>
        <fullName evidence="3">JmjC domain-containing protein</fullName>
    </submittedName>
</protein>
<feature type="region of interest" description="Disordered" evidence="1">
    <location>
        <begin position="48"/>
        <end position="110"/>
    </location>
</feature>
<dbReference type="WBParaSite" id="ALUE_0001845901-mRNA-1">
    <property type="protein sequence ID" value="ALUE_0001845901-mRNA-1"/>
    <property type="gene ID" value="ALUE_0001845901"/>
</dbReference>
<feature type="region of interest" description="Disordered" evidence="1">
    <location>
        <begin position="394"/>
        <end position="417"/>
    </location>
</feature>
<name>A0A0M3IIR2_ASCLU</name>
<dbReference type="AlphaFoldDB" id="A0A0M3IIR2"/>
<accession>A0A0M3IIR2</accession>
<organism evidence="2 3">
    <name type="scientific">Ascaris lumbricoides</name>
    <name type="common">Giant roundworm</name>
    <dbReference type="NCBI Taxonomy" id="6252"/>
    <lineage>
        <taxon>Eukaryota</taxon>
        <taxon>Metazoa</taxon>
        <taxon>Ecdysozoa</taxon>
        <taxon>Nematoda</taxon>
        <taxon>Chromadorea</taxon>
        <taxon>Rhabditida</taxon>
        <taxon>Spirurina</taxon>
        <taxon>Ascaridomorpha</taxon>
        <taxon>Ascaridoidea</taxon>
        <taxon>Ascarididae</taxon>
        <taxon>Ascaris</taxon>
    </lineage>
</organism>
<feature type="compositionally biased region" description="Basic and acidic residues" evidence="1">
    <location>
        <begin position="262"/>
        <end position="272"/>
    </location>
</feature>
<sequence>NDAKYCFEVVDDDRGTVYARSSFLDDVCAGTESEVAPGVIMNDVCGTQSSANSQRRSCSNGSVGSRPRLLPSDDEESGDEADSPRLATNRPNVLAEDSSDEGESSRSRRRIIDDDVKSVVADSIVYGEDNDDESNGDNLFRIDSRTLQSNNRRLSGVLNDEDGLHDVRGNASLEDSIVAGPANQSRIADLQTQFILNPISHSTQRDANGTNITQQYGFMKVARDFDNQPNASVTTSKGRKEVKIVSTGAEGRLPKRRGRPPKGRELSSRSDVESDNVQQLTSRKNMIDRINTSIVGNEMQNEVEGIRSKRIKLEAENGLDRDIEDMKMEEEQQDDNLIIGLDIETLRRKLENGLDRDIGDMKMEEEQQDDNLIIGLDIETLRRKLAKVVEYSDLERRRPHQTQTSHNSSTNSDGVRSMTTSALIMPNVKRFKKAPQGCYSQEFLSRYQPITQIIGRTDMVDFRELKATIV</sequence>
<proteinExistence type="predicted"/>
<keyword evidence="2" id="KW-1185">Reference proteome</keyword>
<feature type="compositionally biased region" description="Polar residues" evidence="1">
    <location>
        <begin position="48"/>
        <end position="63"/>
    </location>
</feature>
<reference evidence="3" key="1">
    <citation type="submission" date="2017-02" db="UniProtKB">
        <authorList>
            <consortium name="WormBaseParasite"/>
        </authorList>
    </citation>
    <scope>IDENTIFICATION</scope>
</reference>
<evidence type="ECO:0000313" key="3">
    <source>
        <dbReference type="WBParaSite" id="ALUE_0001845901-mRNA-1"/>
    </source>
</evidence>
<evidence type="ECO:0000313" key="2">
    <source>
        <dbReference type="Proteomes" id="UP000036681"/>
    </source>
</evidence>
<feature type="compositionally biased region" description="Low complexity" evidence="1">
    <location>
        <begin position="401"/>
        <end position="412"/>
    </location>
</feature>
<feature type="compositionally biased region" description="Acidic residues" evidence="1">
    <location>
        <begin position="72"/>
        <end position="81"/>
    </location>
</feature>
<feature type="region of interest" description="Disordered" evidence="1">
    <location>
        <begin position="228"/>
        <end position="278"/>
    </location>
</feature>